<feature type="region of interest" description="Disordered" evidence="8">
    <location>
        <begin position="1"/>
        <end position="22"/>
    </location>
</feature>
<dbReference type="InterPro" id="IPR016163">
    <property type="entry name" value="Ald_DH_C"/>
</dbReference>
<organism evidence="10 11">
    <name type="scientific">Labedella phragmitis</name>
    <dbReference type="NCBI Taxonomy" id="2498849"/>
    <lineage>
        <taxon>Bacteria</taxon>
        <taxon>Bacillati</taxon>
        <taxon>Actinomycetota</taxon>
        <taxon>Actinomycetes</taxon>
        <taxon>Micrococcales</taxon>
        <taxon>Microbacteriaceae</taxon>
        <taxon>Labedella</taxon>
    </lineage>
</organism>
<dbReference type="InterPro" id="IPR016162">
    <property type="entry name" value="Ald_DH_N"/>
</dbReference>
<dbReference type="InterPro" id="IPR016161">
    <property type="entry name" value="Ald_DH/histidinol_DH"/>
</dbReference>
<feature type="domain" description="Aldehyde dehydrogenase" evidence="9">
    <location>
        <begin position="24"/>
        <end position="451"/>
    </location>
</feature>
<reference evidence="10 11" key="1">
    <citation type="submission" date="2018-12" db="EMBL/GenBank/DDBJ databases">
        <authorList>
            <person name="Li F."/>
        </authorList>
    </citation>
    <scope>NUCLEOTIDE SEQUENCE [LARGE SCALE GENOMIC DNA]</scope>
    <source>
        <strain evidence="10 11">11W25H-1</strain>
    </source>
</reference>
<comment type="caution">
    <text evidence="10">The sequence shown here is derived from an EMBL/GenBank/DDBJ whole genome shotgun (WGS) entry which is preliminary data.</text>
</comment>
<dbReference type="InterPro" id="IPR012394">
    <property type="entry name" value="Aldehyde_DH_NAD(P)"/>
</dbReference>
<dbReference type="EMBL" id="RZNB01000005">
    <property type="protein sequence ID" value="RWZ49616.1"/>
    <property type="molecule type" value="Genomic_DNA"/>
</dbReference>
<evidence type="ECO:0000256" key="5">
    <source>
        <dbReference type="PIRSR" id="PIRSR036492-1"/>
    </source>
</evidence>
<evidence type="ECO:0000256" key="2">
    <source>
        <dbReference type="ARBA" id="ARBA00023002"/>
    </source>
</evidence>
<dbReference type="CDD" id="cd07087">
    <property type="entry name" value="ALDH_F3-13-14_CALDH-like"/>
    <property type="match status" value="1"/>
</dbReference>
<evidence type="ECO:0000313" key="11">
    <source>
        <dbReference type="Proteomes" id="UP000288547"/>
    </source>
</evidence>
<evidence type="ECO:0000256" key="7">
    <source>
        <dbReference type="RuleBase" id="RU003345"/>
    </source>
</evidence>
<evidence type="ECO:0000256" key="8">
    <source>
        <dbReference type="SAM" id="MobiDB-lite"/>
    </source>
</evidence>
<sequence>MTPTDGGPAPTDPAGGSSARSTSGTDAARLVAFLRATFGSGTTKPLAWRRAQLRALRRLLIEGGPDLEAALVSDLGKSPAEAQVSEIGVVMAEIDHALRHLRRWARSVPVVVPYAVAPATARVVPEPLGVVLVIAPWNYPVQLLLGPLVGALASGNAVVLKPSEVAPATSAVLARLVPEHLDSRAVAVAEGAADATTALLEQRFDHIFFTGGARVARIVARAAAEHLTPTTLELGGKSPVWIDDTVDVDAAARRLAWGKFMNAGQTCVAPDYVLATPAVAARLTAALGRAITAFYGDDPGASADYGRIVADQHVARLAALLEGEQPAIGGSVDRAARYIAPTVVDGARLDSALMADEIFGPILPIVHVAGLDEAIRVIRSREKPLALYVFTAMRSVERRLLRETSSGAVGVGVPSAHLLVPGLPFGGVGASGSGAYHGKRSFDTFTHEKAVLRKPLAPDTFALVYPPFTPRRESVIRRVIARTGARRGERRP</sequence>
<evidence type="ECO:0000256" key="3">
    <source>
        <dbReference type="ARBA" id="ARBA00023027"/>
    </source>
</evidence>
<evidence type="ECO:0000313" key="10">
    <source>
        <dbReference type="EMBL" id="RWZ49616.1"/>
    </source>
</evidence>
<keyword evidence="11" id="KW-1185">Reference proteome</keyword>
<evidence type="ECO:0000256" key="4">
    <source>
        <dbReference type="PIRNR" id="PIRNR036492"/>
    </source>
</evidence>
<dbReference type="GO" id="GO:0004029">
    <property type="term" value="F:aldehyde dehydrogenase (NAD+) activity"/>
    <property type="evidence" value="ECO:0007669"/>
    <property type="project" value="TreeGrafter"/>
</dbReference>
<dbReference type="Pfam" id="PF00171">
    <property type="entry name" value="Aldedh"/>
    <property type="match status" value="1"/>
</dbReference>
<dbReference type="Gene3D" id="3.40.309.10">
    <property type="entry name" value="Aldehyde Dehydrogenase, Chain A, domain 2"/>
    <property type="match status" value="1"/>
</dbReference>
<evidence type="ECO:0000256" key="1">
    <source>
        <dbReference type="ARBA" id="ARBA00009986"/>
    </source>
</evidence>
<dbReference type="PROSITE" id="PS00070">
    <property type="entry name" value="ALDEHYDE_DEHYDR_CYS"/>
    <property type="match status" value="1"/>
</dbReference>
<accession>A0A3S4AJ05</accession>
<dbReference type="OrthoDB" id="6882680at2"/>
<dbReference type="Gene3D" id="3.40.605.10">
    <property type="entry name" value="Aldehyde Dehydrogenase, Chain A, domain 1"/>
    <property type="match status" value="1"/>
</dbReference>
<dbReference type="InterPro" id="IPR029510">
    <property type="entry name" value="Ald_DH_CS_GLU"/>
</dbReference>
<keyword evidence="3" id="KW-0520">NAD</keyword>
<dbReference type="AlphaFoldDB" id="A0A3S4AJ05"/>
<proteinExistence type="inferred from homology"/>
<dbReference type="FunFam" id="3.40.309.10:FF:000003">
    <property type="entry name" value="Aldehyde dehydrogenase"/>
    <property type="match status" value="1"/>
</dbReference>
<dbReference type="InterPro" id="IPR016160">
    <property type="entry name" value="Ald_DH_CS_CYS"/>
</dbReference>
<dbReference type="Proteomes" id="UP000288547">
    <property type="component" value="Unassembled WGS sequence"/>
</dbReference>
<dbReference type="GO" id="GO:0005737">
    <property type="term" value="C:cytoplasm"/>
    <property type="evidence" value="ECO:0007669"/>
    <property type="project" value="TreeGrafter"/>
</dbReference>
<gene>
    <name evidence="10" type="ORF">ELQ90_12715</name>
</gene>
<feature type="active site" evidence="5 6">
    <location>
        <position position="233"/>
    </location>
</feature>
<evidence type="ECO:0000256" key="6">
    <source>
        <dbReference type="PROSITE-ProRule" id="PRU10007"/>
    </source>
</evidence>
<dbReference type="InterPro" id="IPR015590">
    <property type="entry name" value="Aldehyde_DH_dom"/>
</dbReference>
<dbReference type="PROSITE" id="PS00687">
    <property type="entry name" value="ALDEHYDE_DEHYDR_GLU"/>
    <property type="match status" value="1"/>
</dbReference>
<dbReference type="RefSeq" id="WP_128495663.1">
    <property type="nucleotide sequence ID" value="NZ_RZNB01000005.1"/>
</dbReference>
<comment type="similarity">
    <text evidence="1 4 7">Belongs to the aldehyde dehydrogenase family.</text>
</comment>
<dbReference type="GO" id="GO:0006081">
    <property type="term" value="P:aldehyde metabolic process"/>
    <property type="evidence" value="ECO:0007669"/>
    <property type="project" value="InterPro"/>
</dbReference>
<evidence type="ECO:0000259" key="9">
    <source>
        <dbReference type="Pfam" id="PF00171"/>
    </source>
</evidence>
<keyword evidence="2 4" id="KW-0560">Oxidoreductase</keyword>
<dbReference type="FunFam" id="3.40.605.10:FF:000004">
    <property type="entry name" value="Aldehyde dehydrogenase"/>
    <property type="match status" value="1"/>
</dbReference>
<dbReference type="PANTHER" id="PTHR43570:SF16">
    <property type="entry name" value="ALDEHYDE DEHYDROGENASE TYPE III, ISOFORM Q"/>
    <property type="match status" value="1"/>
</dbReference>
<dbReference type="SUPFAM" id="SSF53720">
    <property type="entry name" value="ALDH-like"/>
    <property type="match status" value="1"/>
</dbReference>
<name>A0A3S4AJ05_9MICO</name>
<dbReference type="PANTHER" id="PTHR43570">
    <property type="entry name" value="ALDEHYDE DEHYDROGENASE"/>
    <property type="match status" value="1"/>
</dbReference>
<protein>
    <recommendedName>
        <fullName evidence="4">Aldehyde dehydrogenase</fullName>
    </recommendedName>
</protein>
<feature type="active site" evidence="5">
    <location>
        <position position="267"/>
    </location>
</feature>
<dbReference type="PIRSF" id="PIRSF036492">
    <property type="entry name" value="ALDH"/>
    <property type="match status" value="1"/>
</dbReference>